<dbReference type="InterPro" id="IPR000073">
    <property type="entry name" value="AB_hydrolase_1"/>
</dbReference>
<dbReference type="InterPro" id="IPR050266">
    <property type="entry name" value="AB_hydrolase_sf"/>
</dbReference>
<dbReference type="SUPFAM" id="SSF53474">
    <property type="entry name" value="alpha/beta-Hydrolases"/>
    <property type="match status" value="1"/>
</dbReference>
<evidence type="ECO:0000313" key="3">
    <source>
        <dbReference type="EMBL" id="SDD32679.1"/>
    </source>
</evidence>
<dbReference type="AlphaFoldDB" id="A0A1G6TUG2"/>
<dbReference type="SUPFAM" id="SSF55073">
    <property type="entry name" value="Nucleotide cyclase"/>
    <property type="match status" value="1"/>
</dbReference>
<reference evidence="4" key="1">
    <citation type="submission" date="2016-10" db="EMBL/GenBank/DDBJ databases">
        <authorList>
            <person name="Varghese N."/>
            <person name="Submissions S."/>
        </authorList>
    </citation>
    <scope>NUCLEOTIDE SEQUENCE [LARGE SCALE GENOMIC DNA]</scope>
    <source>
        <strain evidence="4">CGMCC 1.9108</strain>
    </source>
</reference>
<sequence>MERRLCAILAADMAGYSRLMERNETDVLARQKLYRRELIDPAIAQAGGQIVKTTGDGMLTRFDTAQAAVRCALEIQQAMQQREAGTPRKERIQYRIGINIGDILLEDGDIFGDGVNVAARLEAISKPGGVCVSDIVHQMTQDRISEPFTDLGLQKVKNITRPIRVWQWVPDASRERGSDTAAPHVQHVSFCLAKDGTQLAWARVGKGPSVLKAPNWLNHLDYEWRSPVWGPFLERMSQRCDLVRFDQRGNGLSDREPAEISHDAMISDMGRIVEAAGLGRFLLFGISQGCAFSVRYAAESPEKVSGLILVAGYLRGALRRDSPEQSALSEATNVLIREGWGSPNPAYRHLFTESMMPDATEAQKSSFDELQRVSCSPEVAARINTMNASIDVSEHAPRIKAPTLVLHSEGDRRVPVTEGRRMAAMIPGARFVTLPGNNHALVDGSPALDMFLSEFSAFLAEFGGT</sequence>
<dbReference type="RefSeq" id="WP_093031181.1">
    <property type="nucleotide sequence ID" value="NZ_FMZV01000006.1"/>
</dbReference>
<evidence type="ECO:0000256" key="1">
    <source>
        <dbReference type="ARBA" id="ARBA00022801"/>
    </source>
</evidence>
<dbReference type="CDD" id="cd07302">
    <property type="entry name" value="CHD"/>
    <property type="match status" value="1"/>
</dbReference>
<dbReference type="GO" id="GO:0009190">
    <property type="term" value="P:cyclic nucleotide biosynthetic process"/>
    <property type="evidence" value="ECO:0007669"/>
    <property type="project" value="InterPro"/>
</dbReference>
<dbReference type="GO" id="GO:0004016">
    <property type="term" value="F:adenylate cyclase activity"/>
    <property type="evidence" value="ECO:0007669"/>
    <property type="project" value="UniProtKB-ARBA"/>
</dbReference>
<feature type="domain" description="Guanylate cyclase" evidence="2">
    <location>
        <begin position="7"/>
        <end position="122"/>
    </location>
</feature>
<evidence type="ECO:0000259" key="2">
    <source>
        <dbReference type="PROSITE" id="PS50125"/>
    </source>
</evidence>
<dbReference type="GO" id="GO:0016787">
    <property type="term" value="F:hydrolase activity"/>
    <property type="evidence" value="ECO:0007669"/>
    <property type="project" value="UniProtKB-KW"/>
</dbReference>
<dbReference type="PANTHER" id="PTHR43798:SF31">
    <property type="entry name" value="AB HYDROLASE SUPERFAMILY PROTEIN YCLE"/>
    <property type="match status" value="1"/>
</dbReference>
<dbReference type="STRING" id="639004.SAMN04488239_106189"/>
<proteinExistence type="predicted"/>
<dbReference type="InterPro" id="IPR001054">
    <property type="entry name" value="A/G_cyclase"/>
</dbReference>
<gene>
    <name evidence="3" type="ORF">SAMN04488239_106189</name>
</gene>
<dbReference type="InterPro" id="IPR029787">
    <property type="entry name" value="Nucleotide_cyclase"/>
</dbReference>
<dbReference type="OrthoDB" id="7267294at2"/>
<dbReference type="GO" id="GO:0016020">
    <property type="term" value="C:membrane"/>
    <property type="evidence" value="ECO:0007669"/>
    <property type="project" value="TreeGrafter"/>
</dbReference>
<dbReference type="EMBL" id="FMZV01000006">
    <property type="protein sequence ID" value="SDD32679.1"/>
    <property type="molecule type" value="Genomic_DNA"/>
</dbReference>
<dbReference type="PROSITE" id="PS50125">
    <property type="entry name" value="GUANYLATE_CYCLASE_2"/>
    <property type="match status" value="1"/>
</dbReference>
<evidence type="ECO:0000313" key="4">
    <source>
        <dbReference type="Proteomes" id="UP000199628"/>
    </source>
</evidence>
<dbReference type="Gene3D" id="3.40.50.1820">
    <property type="entry name" value="alpha/beta hydrolase"/>
    <property type="match status" value="1"/>
</dbReference>
<protein>
    <submittedName>
        <fullName evidence="3">Adenylate cyclase, class 3</fullName>
    </submittedName>
</protein>
<dbReference type="Proteomes" id="UP000199628">
    <property type="component" value="Unassembled WGS sequence"/>
</dbReference>
<keyword evidence="4" id="KW-1185">Reference proteome</keyword>
<name>A0A1G6TUG2_9RHOB</name>
<dbReference type="Gene3D" id="3.30.70.1230">
    <property type="entry name" value="Nucleotide cyclase"/>
    <property type="match status" value="1"/>
</dbReference>
<organism evidence="3 4">
    <name type="scientific">Ruegeria marina</name>
    <dbReference type="NCBI Taxonomy" id="639004"/>
    <lineage>
        <taxon>Bacteria</taxon>
        <taxon>Pseudomonadati</taxon>
        <taxon>Pseudomonadota</taxon>
        <taxon>Alphaproteobacteria</taxon>
        <taxon>Rhodobacterales</taxon>
        <taxon>Roseobacteraceae</taxon>
        <taxon>Ruegeria</taxon>
    </lineage>
</organism>
<dbReference type="PANTHER" id="PTHR43798">
    <property type="entry name" value="MONOACYLGLYCEROL LIPASE"/>
    <property type="match status" value="1"/>
</dbReference>
<accession>A0A1G6TUG2</accession>
<dbReference type="PRINTS" id="PR00111">
    <property type="entry name" value="ABHYDROLASE"/>
</dbReference>
<dbReference type="Pfam" id="PF00211">
    <property type="entry name" value="Guanylate_cyc"/>
    <property type="match status" value="1"/>
</dbReference>
<dbReference type="InterPro" id="IPR029058">
    <property type="entry name" value="AB_hydrolase_fold"/>
</dbReference>
<keyword evidence="1" id="KW-0378">Hydrolase</keyword>
<dbReference type="Pfam" id="PF00561">
    <property type="entry name" value="Abhydrolase_1"/>
    <property type="match status" value="1"/>
</dbReference>
<dbReference type="GO" id="GO:0035556">
    <property type="term" value="P:intracellular signal transduction"/>
    <property type="evidence" value="ECO:0007669"/>
    <property type="project" value="InterPro"/>
</dbReference>